<sequence>MADFHARLLAGRTVVIACPKLDDQTGYLEKLTAIFAGAGLNSVTVARMSVPCCGGLLRLVHEARKLAGSSLPVTDLVIGYDGYIAEMNTDACCADRAPYHERS</sequence>
<gene>
    <name evidence="1" type="ORF">S01H1_57427</name>
</gene>
<evidence type="ECO:0000313" key="1">
    <source>
        <dbReference type="EMBL" id="GAG26270.1"/>
    </source>
</evidence>
<comment type="caution">
    <text evidence="1">The sequence shown here is derived from an EMBL/GenBank/DDBJ whole genome shotgun (WGS) entry which is preliminary data.</text>
</comment>
<proteinExistence type="predicted"/>
<protein>
    <recommendedName>
        <fullName evidence="2">4Fe-4S ferredoxin-type domain-containing protein</fullName>
    </recommendedName>
</protein>
<dbReference type="EMBL" id="BARS01037450">
    <property type="protein sequence ID" value="GAG26270.1"/>
    <property type="molecule type" value="Genomic_DNA"/>
</dbReference>
<dbReference type="AlphaFoldDB" id="X0W6R3"/>
<accession>X0W6R3</accession>
<evidence type="ECO:0008006" key="2">
    <source>
        <dbReference type="Google" id="ProtNLM"/>
    </source>
</evidence>
<reference evidence="1" key="1">
    <citation type="journal article" date="2014" name="Front. Microbiol.">
        <title>High frequency of phylogenetically diverse reductive dehalogenase-homologous genes in deep subseafloor sedimentary metagenomes.</title>
        <authorList>
            <person name="Kawai M."/>
            <person name="Futagami T."/>
            <person name="Toyoda A."/>
            <person name="Takaki Y."/>
            <person name="Nishi S."/>
            <person name="Hori S."/>
            <person name="Arai W."/>
            <person name="Tsubouchi T."/>
            <person name="Morono Y."/>
            <person name="Uchiyama I."/>
            <person name="Ito T."/>
            <person name="Fujiyama A."/>
            <person name="Inagaki F."/>
            <person name="Takami H."/>
        </authorList>
    </citation>
    <scope>NUCLEOTIDE SEQUENCE</scope>
    <source>
        <strain evidence="1">Expedition CK06-06</strain>
    </source>
</reference>
<organism evidence="1">
    <name type="scientific">marine sediment metagenome</name>
    <dbReference type="NCBI Taxonomy" id="412755"/>
    <lineage>
        <taxon>unclassified sequences</taxon>
        <taxon>metagenomes</taxon>
        <taxon>ecological metagenomes</taxon>
    </lineage>
</organism>
<name>X0W6R3_9ZZZZ</name>